<dbReference type="EMBL" id="CP009110">
    <property type="protein sequence ID" value="AIJ21337.1"/>
    <property type="molecule type" value="Genomic_DNA"/>
</dbReference>
<proteinExistence type="predicted"/>
<dbReference type="HOGENOM" id="CLU_070764_7_3_11"/>
<dbReference type="GO" id="GO:0016491">
    <property type="term" value="F:oxidoreductase activity"/>
    <property type="evidence" value="ECO:0007669"/>
    <property type="project" value="InterPro"/>
</dbReference>
<dbReference type="Gene3D" id="3.40.109.10">
    <property type="entry name" value="NADH Oxidase"/>
    <property type="match status" value="1"/>
</dbReference>
<dbReference type="STRING" id="1068978.AMETH_1245"/>
<evidence type="ECO:0000259" key="1">
    <source>
        <dbReference type="Pfam" id="PF00881"/>
    </source>
</evidence>
<gene>
    <name evidence="2" type="ORF">AMETH_1245</name>
</gene>
<feature type="domain" description="Nitroreductase" evidence="1">
    <location>
        <begin position="69"/>
        <end position="127"/>
    </location>
</feature>
<dbReference type="PANTHER" id="PTHR23026">
    <property type="entry name" value="NADPH NITROREDUCTASE"/>
    <property type="match status" value="1"/>
</dbReference>
<dbReference type="InterPro" id="IPR050627">
    <property type="entry name" value="Nitroreductase/BluB"/>
</dbReference>
<feature type="domain" description="Nitroreductase" evidence="1">
    <location>
        <begin position="13"/>
        <end position="62"/>
    </location>
</feature>
<evidence type="ECO:0000313" key="3">
    <source>
        <dbReference type="Proteomes" id="UP000062973"/>
    </source>
</evidence>
<dbReference type="eggNOG" id="COG0778">
    <property type="taxonomic scope" value="Bacteria"/>
</dbReference>
<dbReference type="InterPro" id="IPR000415">
    <property type="entry name" value="Nitroreductase-like"/>
</dbReference>
<dbReference type="SUPFAM" id="SSF55469">
    <property type="entry name" value="FMN-dependent nitroreductase-like"/>
    <property type="match status" value="1"/>
</dbReference>
<dbReference type="Pfam" id="PF00881">
    <property type="entry name" value="Nitroreductase"/>
    <property type="match status" value="2"/>
</dbReference>
<sequence>MLWAMDHPLRAIRATRVFADRPVPRDLVVDLVETARWTGSARNRQPWRLVSVTDPAVRHALARLGQYAQPLAAAPVALVLLSDAEAGADTEFDLGRLCQTLVVAAHFAGLGSCPVSLYPKANAVEAAALTGHGHPWRAHHALALGWPGERLRGRSAVPVGRKALADVFSEL</sequence>
<keyword evidence="3" id="KW-1185">Reference proteome</keyword>
<name>A0A076MU35_AMYME</name>
<dbReference type="PATRIC" id="fig|1068978.7.peg.1312"/>
<dbReference type="InterPro" id="IPR029479">
    <property type="entry name" value="Nitroreductase"/>
</dbReference>
<dbReference type="OrthoDB" id="9798230at2"/>
<reference evidence="2 3" key="1">
    <citation type="submission" date="2014-07" db="EMBL/GenBank/DDBJ databases">
        <title>Whole Genome Sequence of the Amycolatopsis methanolica 239.</title>
        <authorList>
            <person name="Tang B."/>
        </authorList>
    </citation>
    <scope>NUCLEOTIDE SEQUENCE [LARGE SCALE GENOMIC DNA]</scope>
    <source>
        <strain evidence="2 3">239</strain>
    </source>
</reference>
<organism evidence="2 3">
    <name type="scientific">Amycolatopsis methanolica 239</name>
    <dbReference type="NCBI Taxonomy" id="1068978"/>
    <lineage>
        <taxon>Bacteria</taxon>
        <taxon>Bacillati</taxon>
        <taxon>Actinomycetota</taxon>
        <taxon>Actinomycetes</taxon>
        <taxon>Pseudonocardiales</taxon>
        <taxon>Pseudonocardiaceae</taxon>
        <taxon>Amycolatopsis</taxon>
        <taxon>Amycolatopsis methanolica group</taxon>
    </lineage>
</organism>
<protein>
    <submittedName>
        <fullName evidence="2">Nitroreductase</fullName>
    </submittedName>
</protein>
<dbReference type="Proteomes" id="UP000062973">
    <property type="component" value="Chromosome"/>
</dbReference>
<dbReference type="PANTHER" id="PTHR23026:SF123">
    <property type="entry name" value="NAD(P)H NITROREDUCTASE RV3131-RELATED"/>
    <property type="match status" value="1"/>
</dbReference>
<dbReference type="AlphaFoldDB" id="A0A076MU35"/>
<dbReference type="CDD" id="cd02062">
    <property type="entry name" value="Nitro_FMN_reductase"/>
    <property type="match status" value="1"/>
</dbReference>
<accession>A0A076MU35</accession>
<dbReference type="KEGG" id="amq:AMETH_1245"/>
<evidence type="ECO:0000313" key="2">
    <source>
        <dbReference type="EMBL" id="AIJ21337.1"/>
    </source>
</evidence>